<accession>A0AAV0AV25</accession>
<organism evidence="1 2">
    <name type="scientific">Phakopsora pachyrhizi</name>
    <name type="common">Asian soybean rust disease fungus</name>
    <dbReference type="NCBI Taxonomy" id="170000"/>
    <lineage>
        <taxon>Eukaryota</taxon>
        <taxon>Fungi</taxon>
        <taxon>Dikarya</taxon>
        <taxon>Basidiomycota</taxon>
        <taxon>Pucciniomycotina</taxon>
        <taxon>Pucciniomycetes</taxon>
        <taxon>Pucciniales</taxon>
        <taxon>Phakopsoraceae</taxon>
        <taxon>Phakopsora</taxon>
    </lineage>
</organism>
<name>A0AAV0AV25_PHAPC</name>
<dbReference type="AlphaFoldDB" id="A0AAV0AV25"/>
<dbReference type="Proteomes" id="UP001153365">
    <property type="component" value="Unassembled WGS sequence"/>
</dbReference>
<comment type="caution">
    <text evidence="1">The sequence shown here is derived from an EMBL/GenBank/DDBJ whole genome shotgun (WGS) entry which is preliminary data.</text>
</comment>
<protein>
    <submittedName>
        <fullName evidence="1">Uncharacterized protein</fullName>
    </submittedName>
</protein>
<proteinExistence type="predicted"/>
<gene>
    <name evidence="1" type="ORF">PPACK8108_LOCUS6727</name>
</gene>
<reference evidence="1" key="1">
    <citation type="submission" date="2022-06" db="EMBL/GenBank/DDBJ databases">
        <authorList>
            <consortium name="SYNGENTA / RWTH Aachen University"/>
        </authorList>
    </citation>
    <scope>NUCLEOTIDE SEQUENCE</scope>
</reference>
<evidence type="ECO:0000313" key="2">
    <source>
        <dbReference type="Proteomes" id="UP001153365"/>
    </source>
</evidence>
<dbReference type="EMBL" id="CALTRL010001281">
    <property type="protein sequence ID" value="CAH7671889.1"/>
    <property type="molecule type" value="Genomic_DNA"/>
</dbReference>
<sequence length="107" mass="12318">MLVVVKTLMRMGVVLKERWTMRWRLGEGRKIRIEGKCDSGIINKAKWHGTMIGFRQSGLMSVMLVVVATLDRRCDMVEDCFEFVEGISNGNVLKELSLQDKKQLLKM</sequence>
<evidence type="ECO:0000313" key="1">
    <source>
        <dbReference type="EMBL" id="CAH7671889.1"/>
    </source>
</evidence>
<keyword evidence="2" id="KW-1185">Reference proteome</keyword>